<name>A0A6J7HF44_9ZZZZ</name>
<proteinExistence type="predicted"/>
<evidence type="ECO:0000256" key="1">
    <source>
        <dbReference type="SAM" id="MobiDB-lite"/>
    </source>
</evidence>
<evidence type="ECO:0000313" key="2">
    <source>
        <dbReference type="EMBL" id="CAB4915603.1"/>
    </source>
</evidence>
<reference evidence="2" key="1">
    <citation type="submission" date="2020-05" db="EMBL/GenBank/DDBJ databases">
        <authorList>
            <person name="Chiriac C."/>
            <person name="Salcher M."/>
            <person name="Ghai R."/>
            <person name="Kavagutti S V."/>
        </authorList>
    </citation>
    <scope>NUCLEOTIDE SEQUENCE</scope>
</reference>
<dbReference type="AlphaFoldDB" id="A0A6J7HF44"/>
<protein>
    <submittedName>
        <fullName evidence="2">Unannotated protein</fullName>
    </submittedName>
</protein>
<dbReference type="EMBL" id="CAFBMG010000179">
    <property type="protein sequence ID" value="CAB4915603.1"/>
    <property type="molecule type" value="Genomic_DNA"/>
</dbReference>
<sequence length="60" mass="6504">MRCAEEDVPPSNNMSPLPTSLSAPVWSRMTFESIEDATAKAKRAGMLALMTPVMTFTDGL</sequence>
<gene>
    <name evidence="2" type="ORF">UFOPK3519_01675</name>
</gene>
<feature type="region of interest" description="Disordered" evidence="1">
    <location>
        <begin position="1"/>
        <end position="20"/>
    </location>
</feature>
<organism evidence="2">
    <name type="scientific">freshwater metagenome</name>
    <dbReference type="NCBI Taxonomy" id="449393"/>
    <lineage>
        <taxon>unclassified sequences</taxon>
        <taxon>metagenomes</taxon>
        <taxon>ecological metagenomes</taxon>
    </lineage>
</organism>
<accession>A0A6J7HF44</accession>
<feature type="compositionally biased region" description="Polar residues" evidence="1">
    <location>
        <begin position="10"/>
        <end position="20"/>
    </location>
</feature>